<evidence type="ECO:0000256" key="11">
    <source>
        <dbReference type="ARBA" id="ARBA00023157"/>
    </source>
</evidence>
<dbReference type="GeneTree" id="ENSGT00390000000410"/>
<organism evidence="16 17">
    <name type="scientific">Pseudonaja textilis</name>
    <name type="common">Eastern brown snake</name>
    <dbReference type="NCBI Taxonomy" id="8673"/>
    <lineage>
        <taxon>Eukaryota</taxon>
        <taxon>Metazoa</taxon>
        <taxon>Chordata</taxon>
        <taxon>Craniata</taxon>
        <taxon>Vertebrata</taxon>
        <taxon>Euteleostomi</taxon>
        <taxon>Lepidosauria</taxon>
        <taxon>Squamata</taxon>
        <taxon>Bifurcata</taxon>
        <taxon>Unidentata</taxon>
        <taxon>Episquamata</taxon>
        <taxon>Toxicofera</taxon>
        <taxon>Serpentes</taxon>
        <taxon>Colubroidea</taxon>
        <taxon>Elapidae</taxon>
        <taxon>Hydrophiinae</taxon>
        <taxon>Pseudonaja</taxon>
    </lineage>
</organism>
<evidence type="ECO:0000256" key="14">
    <source>
        <dbReference type="SAM" id="MobiDB-lite"/>
    </source>
</evidence>
<dbReference type="SUPFAM" id="SSF54403">
    <property type="entry name" value="Cystatin/monellin"/>
    <property type="match status" value="1"/>
</dbReference>
<keyword evidence="10" id="KW-0472">Membrane</keyword>
<evidence type="ECO:0000256" key="5">
    <source>
        <dbReference type="ARBA" id="ARBA00022529"/>
    </source>
</evidence>
<feature type="signal peptide" evidence="15">
    <location>
        <begin position="1"/>
        <end position="22"/>
    </location>
</feature>
<dbReference type="Ensembl" id="ENSPTXT00000022691.1">
    <property type="protein sequence ID" value="ENSPTXP00000022017.1"/>
    <property type="gene ID" value="ENSPTXG00000015233.1"/>
</dbReference>
<evidence type="ECO:0000256" key="15">
    <source>
        <dbReference type="SAM" id="SignalP"/>
    </source>
</evidence>
<dbReference type="InterPro" id="IPR001894">
    <property type="entry name" value="Cathelicidin-like"/>
</dbReference>
<dbReference type="AlphaFoldDB" id="A0A670ZGT4"/>
<dbReference type="GO" id="GO:0005615">
    <property type="term" value="C:extracellular space"/>
    <property type="evidence" value="ECO:0007669"/>
    <property type="project" value="TreeGrafter"/>
</dbReference>
<dbReference type="FunFam" id="3.10.450.10:FF:000034">
    <property type="entry name" value="Cathelicidin-related peptide Oh-Cath"/>
    <property type="match status" value="1"/>
</dbReference>
<dbReference type="KEGG" id="ptex:113453311"/>
<evidence type="ECO:0000256" key="3">
    <source>
        <dbReference type="ARBA" id="ARBA00005320"/>
    </source>
</evidence>
<dbReference type="OMA" id="METQMAS"/>
<comment type="subcellular location">
    <subcellularLocation>
        <location evidence="2">Secreted</location>
    </subcellularLocation>
    <subcellularLocation>
        <location evidence="1">Target cell membrane</location>
    </subcellularLocation>
</comment>
<evidence type="ECO:0000256" key="6">
    <source>
        <dbReference type="ARBA" id="ARBA00022537"/>
    </source>
</evidence>
<feature type="chain" id="PRO_5025434255" description="Vipericidin" evidence="15">
    <location>
        <begin position="23"/>
        <end position="184"/>
    </location>
</feature>
<keyword evidence="4" id="KW-0964">Secreted</keyword>
<evidence type="ECO:0000256" key="10">
    <source>
        <dbReference type="ARBA" id="ARBA00023136"/>
    </source>
</evidence>
<evidence type="ECO:0000313" key="16">
    <source>
        <dbReference type="Ensembl" id="ENSPTXP00000022017.1"/>
    </source>
</evidence>
<keyword evidence="6" id="KW-1052">Target cell membrane</keyword>
<dbReference type="GO" id="GO:0042742">
    <property type="term" value="P:defense response to bacterium"/>
    <property type="evidence" value="ECO:0007669"/>
    <property type="project" value="UniProtKB-KW"/>
</dbReference>
<dbReference type="Gene3D" id="3.10.450.10">
    <property type="match status" value="1"/>
</dbReference>
<keyword evidence="5" id="KW-0929">Antimicrobial</keyword>
<keyword evidence="7" id="KW-0165">Cleavage on pair of basic residues</keyword>
<gene>
    <name evidence="16" type="primary">LOC113453311</name>
</gene>
<dbReference type="OrthoDB" id="9930485at2759"/>
<dbReference type="GeneID" id="113453311"/>
<evidence type="ECO:0000256" key="1">
    <source>
        <dbReference type="ARBA" id="ARBA00004175"/>
    </source>
</evidence>
<dbReference type="PANTHER" id="PTHR10206:SF4">
    <property type="entry name" value="NEUTROPHILIC GRANULE PROTEIN"/>
    <property type="match status" value="1"/>
</dbReference>
<dbReference type="InterPro" id="IPR046350">
    <property type="entry name" value="Cystatin_sf"/>
</dbReference>
<reference evidence="16" key="1">
    <citation type="submission" date="2025-08" db="UniProtKB">
        <authorList>
            <consortium name="Ensembl"/>
        </authorList>
    </citation>
    <scope>IDENTIFICATION</scope>
</reference>
<keyword evidence="11" id="KW-1015">Disulfide bond</keyword>
<evidence type="ECO:0000256" key="7">
    <source>
        <dbReference type="ARBA" id="ARBA00022685"/>
    </source>
</evidence>
<evidence type="ECO:0000256" key="4">
    <source>
        <dbReference type="ARBA" id="ARBA00022525"/>
    </source>
</evidence>
<comment type="similarity">
    <text evidence="3">Belongs to the cathelicidin family.</text>
</comment>
<dbReference type="Pfam" id="PF00666">
    <property type="entry name" value="Cathelicidins"/>
    <property type="match status" value="1"/>
</dbReference>
<evidence type="ECO:0000256" key="2">
    <source>
        <dbReference type="ARBA" id="ARBA00004613"/>
    </source>
</evidence>
<evidence type="ECO:0000313" key="17">
    <source>
        <dbReference type="Proteomes" id="UP000472273"/>
    </source>
</evidence>
<accession>A0A670ZGT4</accession>
<feature type="compositionally biased region" description="Acidic residues" evidence="14">
    <location>
        <begin position="125"/>
        <end position="144"/>
    </location>
</feature>
<evidence type="ECO:0000256" key="13">
    <source>
        <dbReference type="ARBA" id="ARBA00030320"/>
    </source>
</evidence>
<dbReference type="PANTHER" id="PTHR10206">
    <property type="entry name" value="CATHELICIDIN"/>
    <property type="match status" value="1"/>
</dbReference>
<evidence type="ECO:0000256" key="12">
    <source>
        <dbReference type="ARBA" id="ARBA00023298"/>
    </source>
</evidence>
<keyword evidence="17" id="KW-1185">Reference proteome</keyword>
<feature type="region of interest" description="Disordered" evidence="14">
    <location>
        <begin position="125"/>
        <end position="147"/>
    </location>
</feature>
<protein>
    <recommendedName>
        <fullName evidence="13">Vipericidin</fullName>
    </recommendedName>
</protein>
<reference evidence="16" key="2">
    <citation type="submission" date="2025-09" db="UniProtKB">
        <authorList>
            <consortium name="Ensembl"/>
        </authorList>
    </citation>
    <scope>IDENTIFICATION</scope>
</reference>
<keyword evidence="9" id="KW-0044">Antibiotic</keyword>
<proteinExistence type="inferred from homology"/>
<dbReference type="GO" id="GO:0044218">
    <property type="term" value="C:other organism cell membrane"/>
    <property type="evidence" value="ECO:0007669"/>
    <property type="project" value="UniProtKB-KW"/>
</dbReference>
<evidence type="ECO:0000256" key="9">
    <source>
        <dbReference type="ARBA" id="ARBA00023022"/>
    </source>
</evidence>
<evidence type="ECO:0000256" key="8">
    <source>
        <dbReference type="ARBA" id="ARBA00022729"/>
    </source>
</evidence>
<sequence length="184" mass="20903">MEGFFCKTLLVVAALAIGGTSSLPHKPLTYEEAVDLAVSTYNGKSGEESLYRLLEAVPPPKWGPLSESNQELNLTIKETVCLVAEERSLEECDFQDDGAVMGCTGYFFFGESPPVLVLTCEPLGEDEEQNQEEEEEEEKEEDEKDQPRRVKRFKKFFRKLKKSVKKRVKKFFKKPRVIGVSIPF</sequence>
<dbReference type="RefSeq" id="XP_026580595.1">
    <property type="nucleotide sequence ID" value="XM_026724810.1"/>
</dbReference>
<keyword evidence="8 15" id="KW-0732">Signal</keyword>
<keyword evidence="12" id="KW-1053">Target membrane</keyword>
<name>A0A670ZGT4_PSETE</name>
<dbReference type="Proteomes" id="UP000472273">
    <property type="component" value="Unplaced"/>
</dbReference>